<dbReference type="EMBL" id="JACEGQ020000015">
    <property type="protein sequence ID" value="KAH8487592.1"/>
    <property type="molecule type" value="Genomic_DNA"/>
</dbReference>
<evidence type="ECO:0000256" key="7">
    <source>
        <dbReference type="ARBA" id="ARBA00022723"/>
    </source>
</evidence>
<keyword evidence="18" id="KW-1185">Reference proteome</keyword>
<keyword evidence="5" id="KW-0808">Transferase</keyword>
<organism evidence="17 18">
    <name type="scientific">Populus deltoides</name>
    <name type="common">Eastern poplar</name>
    <name type="synonym">Eastern cottonwood</name>
    <dbReference type="NCBI Taxonomy" id="3696"/>
    <lineage>
        <taxon>Eukaryota</taxon>
        <taxon>Viridiplantae</taxon>
        <taxon>Streptophyta</taxon>
        <taxon>Embryophyta</taxon>
        <taxon>Tracheophyta</taxon>
        <taxon>Spermatophyta</taxon>
        <taxon>Magnoliopsida</taxon>
        <taxon>eudicotyledons</taxon>
        <taxon>Gunneridae</taxon>
        <taxon>Pentapetalae</taxon>
        <taxon>rosids</taxon>
        <taxon>fabids</taxon>
        <taxon>Malpighiales</taxon>
        <taxon>Salicaceae</taxon>
        <taxon>Saliceae</taxon>
        <taxon>Populus</taxon>
    </lineage>
</organism>
<keyword evidence="10" id="KW-0833">Ubl conjugation pathway</keyword>
<proteinExistence type="inferred from homology"/>
<evidence type="ECO:0000256" key="6">
    <source>
        <dbReference type="ARBA" id="ARBA00022692"/>
    </source>
</evidence>
<dbReference type="GO" id="GO:0008270">
    <property type="term" value="F:zinc ion binding"/>
    <property type="evidence" value="ECO:0007669"/>
    <property type="project" value="UniProtKB-KW"/>
</dbReference>
<evidence type="ECO:0000256" key="2">
    <source>
        <dbReference type="ARBA" id="ARBA00004167"/>
    </source>
</evidence>
<keyword evidence="12" id="KW-1133">Transmembrane helix</keyword>
<feature type="chain" id="PRO_5035737404" description="RING-type E3 ubiquitin transferase" evidence="15">
    <location>
        <begin position="30"/>
        <end position="293"/>
    </location>
</feature>
<comment type="subcellular location">
    <subcellularLocation>
        <location evidence="2">Membrane</location>
        <topology evidence="2">Single-pass membrane protein</topology>
    </subcellularLocation>
</comment>
<evidence type="ECO:0000256" key="5">
    <source>
        <dbReference type="ARBA" id="ARBA00022679"/>
    </source>
</evidence>
<sequence>MELKIFQVMDMDLSLLCLLLLLLVSHGVGLKDMCQEARCKKHGPVIRFPFRIKGKQPDYCGYPGFDLSCTDRKETLLKLPTSVKLYIKNIDYASELITATDPENCLPRQLLNFNLSTSPFKFAAQLQRDLDFFNCTSRQRDSYLWTSCLGVPGYDIYAFMSDDLNSRDNILHLNWSRPACGLCGALGKFCRLKNNTDRIETECYDKPKSNEGIEVDEGLQFGCWNLVFYRESSGESWAIEVILSCGSSNSNSSRSSYKGFGKQQHGIFYVDIYEVHQSCFTVYLLSHVRFGLA</sequence>
<protein>
    <recommendedName>
        <fullName evidence="4">RING-type E3 ubiquitin transferase</fullName>
        <ecNumber evidence="4">2.3.2.27</ecNumber>
    </recommendedName>
</protein>
<keyword evidence="6" id="KW-0812">Transmembrane</keyword>
<evidence type="ECO:0000256" key="9">
    <source>
        <dbReference type="ARBA" id="ARBA00022771"/>
    </source>
</evidence>
<keyword evidence="13" id="KW-0472">Membrane</keyword>
<dbReference type="Proteomes" id="UP000807159">
    <property type="component" value="Chromosome 15"/>
</dbReference>
<evidence type="ECO:0000313" key="18">
    <source>
        <dbReference type="Proteomes" id="UP000807159"/>
    </source>
</evidence>
<accession>A0A8T2X4E1</accession>
<evidence type="ECO:0000256" key="14">
    <source>
        <dbReference type="ARBA" id="ARBA00024209"/>
    </source>
</evidence>
<evidence type="ECO:0000313" key="17">
    <source>
        <dbReference type="EMBL" id="KAH8487592.1"/>
    </source>
</evidence>
<evidence type="ECO:0000256" key="12">
    <source>
        <dbReference type="ARBA" id="ARBA00022989"/>
    </source>
</evidence>
<evidence type="ECO:0000256" key="13">
    <source>
        <dbReference type="ARBA" id="ARBA00023136"/>
    </source>
</evidence>
<dbReference type="InterPro" id="IPR046948">
    <property type="entry name" value="ATL20-22-like"/>
</dbReference>
<dbReference type="Pfam" id="PF13947">
    <property type="entry name" value="GUB_WAK_bind"/>
    <property type="match status" value="1"/>
</dbReference>
<name>A0A8T2X4E1_POPDE</name>
<dbReference type="GO" id="GO:0061630">
    <property type="term" value="F:ubiquitin protein ligase activity"/>
    <property type="evidence" value="ECO:0007669"/>
    <property type="project" value="UniProtKB-EC"/>
</dbReference>
<comment type="catalytic activity">
    <reaction evidence="1">
        <text>S-ubiquitinyl-[E2 ubiquitin-conjugating enzyme]-L-cysteine + [acceptor protein]-L-lysine = [E2 ubiquitin-conjugating enzyme]-L-cysteine + N(6)-ubiquitinyl-[acceptor protein]-L-lysine.</text>
        <dbReference type="EC" id="2.3.2.27"/>
    </reaction>
</comment>
<feature type="domain" description="Wall-associated receptor kinase galacturonan-binding" evidence="16">
    <location>
        <begin position="34"/>
        <end position="100"/>
    </location>
</feature>
<dbReference type="PANTHER" id="PTHR46279">
    <property type="entry name" value="RING/U-BOX SUPERFAMILY PROTEIN"/>
    <property type="match status" value="1"/>
</dbReference>
<evidence type="ECO:0000256" key="4">
    <source>
        <dbReference type="ARBA" id="ARBA00012483"/>
    </source>
</evidence>
<evidence type="ECO:0000256" key="10">
    <source>
        <dbReference type="ARBA" id="ARBA00022786"/>
    </source>
</evidence>
<comment type="pathway">
    <text evidence="3">Protein modification; protein ubiquitination.</text>
</comment>
<comment type="similarity">
    <text evidence="14">Belongs to the RING-type zinc finger family. ATL subfamily.</text>
</comment>
<reference evidence="17" key="1">
    <citation type="journal article" date="2021" name="J. Hered.">
        <title>Genome Assembly of Salicaceae Populus deltoides (Eastern Cottonwood) I-69 Based on Nanopore Sequencing and Hi-C Technologies.</title>
        <authorList>
            <person name="Bai S."/>
            <person name="Wu H."/>
            <person name="Zhang J."/>
            <person name="Pan Z."/>
            <person name="Zhao W."/>
            <person name="Li Z."/>
            <person name="Tong C."/>
        </authorList>
    </citation>
    <scope>NUCLEOTIDE SEQUENCE</scope>
    <source>
        <tissue evidence="17">Leaf</tissue>
    </source>
</reference>
<comment type="caution">
    <text evidence="17">The sequence shown here is derived from an EMBL/GenBank/DDBJ whole genome shotgun (WGS) entry which is preliminary data.</text>
</comment>
<evidence type="ECO:0000256" key="8">
    <source>
        <dbReference type="ARBA" id="ARBA00022729"/>
    </source>
</evidence>
<evidence type="ECO:0000256" key="15">
    <source>
        <dbReference type="SAM" id="SignalP"/>
    </source>
</evidence>
<dbReference type="EC" id="2.3.2.27" evidence="4"/>
<dbReference type="PANTHER" id="PTHR46279:SF9">
    <property type="entry name" value="OS01G0116300 PROTEIN"/>
    <property type="match status" value="1"/>
</dbReference>
<keyword evidence="7" id="KW-0479">Metal-binding</keyword>
<evidence type="ECO:0000256" key="3">
    <source>
        <dbReference type="ARBA" id="ARBA00004906"/>
    </source>
</evidence>
<dbReference type="GO" id="GO:0016020">
    <property type="term" value="C:membrane"/>
    <property type="evidence" value="ECO:0007669"/>
    <property type="project" value="UniProtKB-SubCell"/>
</dbReference>
<keyword evidence="8 15" id="KW-0732">Signal</keyword>
<evidence type="ECO:0000259" key="16">
    <source>
        <dbReference type="Pfam" id="PF13947"/>
    </source>
</evidence>
<keyword evidence="9" id="KW-0863">Zinc-finger</keyword>
<feature type="signal peptide" evidence="15">
    <location>
        <begin position="1"/>
        <end position="29"/>
    </location>
</feature>
<gene>
    <name evidence="17" type="ORF">H0E87_026244</name>
</gene>
<evidence type="ECO:0000256" key="1">
    <source>
        <dbReference type="ARBA" id="ARBA00000900"/>
    </source>
</evidence>
<evidence type="ECO:0000256" key="11">
    <source>
        <dbReference type="ARBA" id="ARBA00022833"/>
    </source>
</evidence>
<dbReference type="AlphaFoldDB" id="A0A8T2X4E1"/>
<dbReference type="GO" id="GO:0030247">
    <property type="term" value="F:polysaccharide binding"/>
    <property type="evidence" value="ECO:0007669"/>
    <property type="project" value="InterPro"/>
</dbReference>
<keyword evidence="11" id="KW-0862">Zinc</keyword>
<dbReference type="InterPro" id="IPR025287">
    <property type="entry name" value="WAK_GUB"/>
</dbReference>